<dbReference type="Proteomes" id="UP000236634">
    <property type="component" value="Unassembled WGS sequence"/>
</dbReference>
<protein>
    <submittedName>
        <fullName evidence="2">Uncharacterized protein</fullName>
    </submittedName>
</protein>
<dbReference type="EMBL" id="NBAX01000001">
    <property type="protein sequence ID" value="PNP96455.1"/>
    <property type="molecule type" value="Genomic_DNA"/>
</dbReference>
<name>A0A2K0XPJ2_9BACT</name>
<accession>A0A2K0XPJ2</accession>
<reference evidence="2 3" key="1">
    <citation type="submission" date="2017-03" db="EMBL/GenBank/DDBJ databases">
        <authorList>
            <person name="Afonso C.L."/>
            <person name="Miller P.J."/>
            <person name="Scott M.A."/>
            <person name="Spackman E."/>
            <person name="Goraichik I."/>
            <person name="Dimitrov K.M."/>
            <person name="Suarez D.L."/>
            <person name="Swayne D.E."/>
        </authorList>
    </citation>
    <scope>NUCLEOTIDE SEQUENCE [LARGE SCALE GENOMIC DNA]</scope>
    <source>
        <strain evidence="2 3">DNF00076</strain>
    </source>
</reference>
<comment type="caution">
    <text evidence="2">The sequence shown here is derived from an EMBL/GenBank/DDBJ whole genome shotgun (WGS) entry which is preliminary data.</text>
</comment>
<evidence type="ECO:0000313" key="2">
    <source>
        <dbReference type="EMBL" id="PNP96455.1"/>
    </source>
</evidence>
<gene>
    <name evidence="2" type="ORF">BFS16_00790</name>
</gene>
<sequence length="226" mass="26363">MNLFAYLCKALLLLLFANIIISADITKEYIIKYNLLRFFNQTCKIMRSRLKISNMDATKIIDKVLKAVGLNAPTFAKTIGVNYQRIFDLQRGRVKKFHPEIVKGILENWPNMNANFLYTGEGEVMLSPGQPAPQSSIEDMVNSAVEKVLEKEEYQSRVKAVDEREQVLNKRENMLAEREVKVTSMYSELMEKDKELRDKEARLVELERSIMSRELQMEVKKKNREY</sequence>
<feature type="coiled-coil region" evidence="1">
    <location>
        <begin position="151"/>
        <end position="216"/>
    </location>
</feature>
<keyword evidence="1" id="KW-0175">Coiled coil</keyword>
<evidence type="ECO:0000313" key="3">
    <source>
        <dbReference type="Proteomes" id="UP000236634"/>
    </source>
</evidence>
<proteinExistence type="predicted"/>
<dbReference type="AlphaFoldDB" id="A0A2K0XPJ2"/>
<evidence type="ECO:0000256" key="1">
    <source>
        <dbReference type="SAM" id="Coils"/>
    </source>
</evidence>
<organism evidence="2 3">
    <name type="scientific">Hoylesella timonensis</name>
    <dbReference type="NCBI Taxonomy" id="386414"/>
    <lineage>
        <taxon>Bacteria</taxon>
        <taxon>Pseudomonadati</taxon>
        <taxon>Bacteroidota</taxon>
        <taxon>Bacteroidia</taxon>
        <taxon>Bacteroidales</taxon>
        <taxon>Prevotellaceae</taxon>
        <taxon>Hoylesella</taxon>
    </lineage>
</organism>